<dbReference type="PANTHER" id="PTHR46796">
    <property type="entry name" value="HTH-TYPE TRANSCRIPTIONAL ACTIVATOR RHAS-RELATED"/>
    <property type="match status" value="1"/>
</dbReference>
<proteinExistence type="predicted"/>
<dbReference type="Gene3D" id="1.10.10.60">
    <property type="entry name" value="Homeodomain-like"/>
    <property type="match status" value="1"/>
</dbReference>
<feature type="region of interest" description="Disordered" evidence="4">
    <location>
        <begin position="1"/>
        <end position="33"/>
    </location>
</feature>
<dbReference type="InterPro" id="IPR009057">
    <property type="entry name" value="Homeodomain-like_sf"/>
</dbReference>
<dbReference type="InterPro" id="IPR018062">
    <property type="entry name" value="HTH_AraC-typ_CS"/>
</dbReference>
<keyword evidence="3" id="KW-0804">Transcription</keyword>
<keyword evidence="2" id="KW-0238">DNA-binding</keyword>
<evidence type="ECO:0000313" key="6">
    <source>
        <dbReference type="EMBL" id="NUU28280.1"/>
    </source>
</evidence>
<name>A0A850DVS7_9MICO</name>
<keyword evidence="1" id="KW-0805">Transcription regulation</keyword>
<dbReference type="PANTHER" id="PTHR46796:SF12">
    <property type="entry name" value="HTH-TYPE DNA-BINDING TRANSCRIPTIONAL ACTIVATOR EUTR"/>
    <property type="match status" value="1"/>
</dbReference>
<protein>
    <submittedName>
        <fullName evidence="6">Helix-turn-helix transcriptional regulator</fullName>
    </submittedName>
</protein>
<comment type="caution">
    <text evidence="6">The sequence shown here is derived from an EMBL/GenBank/DDBJ whole genome shotgun (WGS) entry which is preliminary data.</text>
</comment>
<evidence type="ECO:0000256" key="2">
    <source>
        <dbReference type="ARBA" id="ARBA00023125"/>
    </source>
</evidence>
<dbReference type="PROSITE" id="PS00041">
    <property type="entry name" value="HTH_ARAC_FAMILY_1"/>
    <property type="match status" value="1"/>
</dbReference>
<feature type="domain" description="HTH araC/xylS-type" evidence="5">
    <location>
        <begin position="244"/>
        <end position="345"/>
    </location>
</feature>
<dbReference type="InterPro" id="IPR018060">
    <property type="entry name" value="HTH_AraC"/>
</dbReference>
<evidence type="ECO:0000256" key="1">
    <source>
        <dbReference type="ARBA" id="ARBA00023015"/>
    </source>
</evidence>
<dbReference type="Pfam" id="PF12833">
    <property type="entry name" value="HTH_18"/>
    <property type="match status" value="1"/>
</dbReference>
<dbReference type="SMART" id="SM00342">
    <property type="entry name" value="HTH_ARAC"/>
    <property type="match status" value="1"/>
</dbReference>
<dbReference type="GO" id="GO:0003700">
    <property type="term" value="F:DNA-binding transcription factor activity"/>
    <property type="evidence" value="ECO:0007669"/>
    <property type="project" value="InterPro"/>
</dbReference>
<gene>
    <name evidence="6" type="ORF">HP467_09185</name>
</gene>
<accession>A0A850DVS7</accession>
<dbReference type="EMBL" id="JABMCG010000103">
    <property type="protein sequence ID" value="NUU28280.1"/>
    <property type="molecule type" value="Genomic_DNA"/>
</dbReference>
<dbReference type="Proteomes" id="UP000539146">
    <property type="component" value="Unassembled WGS sequence"/>
</dbReference>
<dbReference type="PROSITE" id="PS01124">
    <property type="entry name" value="HTH_ARAC_FAMILY_2"/>
    <property type="match status" value="1"/>
</dbReference>
<dbReference type="InterPro" id="IPR050204">
    <property type="entry name" value="AraC_XylS_family_regulators"/>
</dbReference>
<dbReference type="RefSeq" id="WP_175325981.1">
    <property type="nucleotide sequence ID" value="NZ_BAAAWP010000001.1"/>
</dbReference>
<evidence type="ECO:0000313" key="7">
    <source>
        <dbReference type="Proteomes" id="UP000539146"/>
    </source>
</evidence>
<evidence type="ECO:0000256" key="3">
    <source>
        <dbReference type="ARBA" id="ARBA00023163"/>
    </source>
</evidence>
<sequence length="346" mass="38872">MVFSRATQPATAPVPGVPTSPDVSDASRQDDGRRRDARYFRRLAGTDIDEALAFFTGDYDFRAPRVRRTHTQQHWDFAGVGDARMSLRSSRLLVDLQTESMVDDEFLVAWMRSGTSTITFQGREHALEPGVPVVLPFAEAYALHHRDIGLNLVHLDRDFVRSVVGEDDFAFEPMRRTTAEGLRAWQSVVRAHSGTWLDVEHDLTPIVQRSIAESFVAAAVQAFPRRDRWRSSVTGSGPEHDRLRRALEYVHAHAREPIGTTEIAEAAGLSPRGLQQSLRRHLDQTPGDLLRSVRLDGARVDLLRADRDATNVAEIARAWGFGHLGRFSATYRARFGELPSESLRTR</sequence>
<dbReference type="AlphaFoldDB" id="A0A850DVS7"/>
<evidence type="ECO:0000256" key="4">
    <source>
        <dbReference type="SAM" id="MobiDB-lite"/>
    </source>
</evidence>
<evidence type="ECO:0000259" key="5">
    <source>
        <dbReference type="PROSITE" id="PS01124"/>
    </source>
</evidence>
<reference evidence="6 7" key="1">
    <citation type="submission" date="2020-05" db="EMBL/GenBank/DDBJ databases">
        <title>Genome Sequencing of Type Strains.</title>
        <authorList>
            <person name="Lemaire J.F."/>
            <person name="Inderbitzin P."/>
            <person name="Gregorio O.A."/>
            <person name="Collins S.B."/>
            <person name="Wespe N."/>
            <person name="Knight-Connoni V."/>
        </authorList>
    </citation>
    <scope>NUCLEOTIDE SEQUENCE [LARGE SCALE GENOMIC DNA]</scope>
    <source>
        <strain evidence="6 7">DSM 20512</strain>
    </source>
</reference>
<feature type="compositionally biased region" description="Polar residues" evidence="4">
    <location>
        <begin position="1"/>
        <end position="10"/>
    </location>
</feature>
<organism evidence="6 7">
    <name type="scientific">Curtobacterium citreum</name>
    <dbReference type="NCBI Taxonomy" id="2036"/>
    <lineage>
        <taxon>Bacteria</taxon>
        <taxon>Bacillati</taxon>
        <taxon>Actinomycetota</taxon>
        <taxon>Actinomycetes</taxon>
        <taxon>Micrococcales</taxon>
        <taxon>Microbacteriaceae</taxon>
        <taxon>Curtobacterium</taxon>
    </lineage>
</organism>
<dbReference type="SUPFAM" id="SSF46689">
    <property type="entry name" value="Homeodomain-like"/>
    <property type="match status" value="2"/>
</dbReference>
<dbReference type="GO" id="GO:0043565">
    <property type="term" value="F:sequence-specific DNA binding"/>
    <property type="evidence" value="ECO:0007669"/>
    <property type="project" value="InterPro"/>
</dbReference>